<evidence type="ECO:0000313" key="2">
    <source>
        <dbReference type="EMBL" id="KAJ9574980.1"/>
    </source>
</evidence>
<reference evidence="2" key="2">
    <citation type="submission" date="2023-05" db="EMBL/GenBank/DDBJ databases">
        <authorList>
            <person name="Fouks B."/>
        </authorList>
    </citation>
    <scope>NUCLEOTIDE SEQUENCE</scope>
    <source>
        <strain evidence="2">Stay&amp;Tobe</strain>
        <tissue evidence="2">Testes</tissue>
    </source>
</reference>
<accession>A0AAD7Z744</accession>
<protein>
    <submittedName>
        <fullName evidence="2">Uncharacterized protein</fullName>
    </submittedName>
</protein>
<keyword evidence="3" id="KW-1185">Reference proteome</keyword>
<feature type="non-terminal residue" evidence="2">
    <location>
        <position position="1"/>
    </location>
</feature>
<dbReference type="AlphaFoldDB" id="A0AAD7Z744"/>
<gene>
    <name evidence="2" type="ORF">L9F63_007852</name>
</gene>
<proteinExistence type="predicted"/>
<keyword evidence="1" id="KW-0472">Membrane</keyword>
<reference evidence="2" key="1">
    <citation type="journal article" date="2023" name="IScience">
        <title>Live-bearing cockroach genome reveals convergent evolutionary mechanisms linked to viviparity in insects and beyond.</title>
        <authorList>
            <person name="Fouks B."/>
            <person name="Harrison M.C."/>
            <person name="Mikhailova A.A."/>
            <person name="Marchal E."/>
            <person name="English S."/>
            <person name="Carruthers M."/>
            <person name="Jennings E.C."/>
            <person name="Chiamaka E.L."/>
            <person name="Frigard R.A."/>
            <person name="Pippel M."/>
            <person name="Attardo G.M."/>
            <person name="Benoit J.B."/>
            <person name="Bornberg-Bauer E."/>
            <person name="Tobe S.S."/>
        </authorList>
    </citation>
    <scope>NUCLEOTIDE SEQUENCE</scope>
    <source>
        <strain evidence="2">Stay&amp;Tobe</strain>
    </source>
</reference>
<sequence>SVHHVKETVFNIEQDVNETLEISDFDLSSDEETVPDVGTSCASRKNKVRMGTDKINKVETDGKIMSMMKVMCLMTLATIMTIFKKVM</sequence>
<keyword evidence="1" id="KW-1133">Transmembrane helix</keyword>
<evidence type="ECO:0000256" key="1">
    <source>
        <dbReference type="SAM" id="Phobius"/>
    </source>
</evidence>
<keyword evidence="1" id="KW-0812">Transmembrane</keyword>
<dbReference type="Proteomes" id="UP001233999">
    <property type="component" value="Unassembled WGS sequence"/>
</dbReference>
<comment type="caution">
    <text evidence="2">The sequence shown here is derived from an EMBL/GenBank/DDBJ whole genome shotgun (WGS) entry which is preliminary data.</text>
</comment>
<evidence type="ECO:0000313" key="3">
    <source>
        <dbReference type="Proteomes" id="UP001233999"/>
    </source>
</evidence>
<feature type="transmembrane region" description="Helical" evidence="1">
    <location>
        <begin position="64"/>
        <end position="83"/>
    </location>
</feature>
<name>A0AAD7Z744_DIPPU</name>
<organism evidence="2 3">
    <name type="scientific">Diploptera punctata</name>
    <name type="common">Pacific beetle cockroach</name>
    <dbReference type="NCBI Taxonomy" id="6984"/>
    <lineage>
        <taxon>Eukaryota</taxon>
        <taxon>Metazoa</taxon>
        <taxon>Ecdysozoa</taxon>
        <taxon>Arthropoda</taxon>
        <taxon>Hexapoda</taxon>
        <taxon>Insecta</taxon>
        <taxon>Pterygota</taxon>
        <taxon>Neoptera</taxon>
        <taxon>Polyneoptera</taxon>
        <taxon>Dictyoptera</taxon>
        <taxon>Blattodea</taxon>
        <taxon>Blaberoidea</taxon>
        <taxon>Blaberidae</taxon>
        <taxon>Diplopterinae</taxon>
        <taxon>Diploptera</taxon>
    </lineage>
</organism>
<dbReference type="EMBL" id="JASPKZ010010248">
    <property type="protein sequence ID" value="KAJ9574980.1"/>
    <property type="molecule type" value="Genomic_DNA"/>
</dbReference>